<evidence type="ECO:0000259" key="5">
    <source>
        <dbReference type="Pfam" id="PF25023"/>
    </source>
</evidence>
<feature type="region of interest" description="Disordered" evidence="2">
    <location>
        <begin position="97"/>
        <end position="125"/>
    </location>
</feature>
<dbReference type="InterPro" id="IPR006530">
    <property type="entry name" value="YD"/>
</dbReference>
<gene>
    <name evidence="6" type="ORF">DEE74_26210</name>
</gene>
<sequence>MSRLAHALFPTVLCIGISVFATNAVSGSIQSGYRPNNGAASVKTARGPALGKAIAPPASAKQYAGKVPPASGAGGPVTFVSGKLVLGYLPQNLPATGLGKQAGPGPGTSSANLPPVSGQDSERARASRVFPANLNRGAYSATKTVVPTYGATTANGSPTTTTPMAAVRVGGDASPQGPASVAELARALSYDPDLIYQYVRNNIEFYPIFGVQKGSLGAVLDNQGTAYDQAMLMVDLLRASGYTATFVTGVIKVTAAQMNQWYGIDTSNACAVLSFLGKTQIPVYQINATSAGSCPGTTAAMTDASLGHIWVKANIGGTSYYFDPSYKPHTFKTGIDLASPSTTGYDAATYLSAARSGATVTGDYVQNINRTNIRNNLNTYANNLASYLRSNLPSGTLDDVLGGKTITPSYGETLRNTAPPLQDTAYTTQEITDVPASAKPTLRVQYQGIDQTYTSDAIYGRRLTITYNGSNQPVLMLDGAAVGSPGTAVTPGTSTTITFTITHNAYASTFANQTLNQTLTAGGTNTFLVANGWGPAGRGPAQKFQNALNDLSAAGAAATSEPMLGSTLAVIGAQWLAQVAHIAYATERLGDTSILHQHHVGIAGYVNSAYVDLQGSTISTANLSGSVDKENAAFLTVADHMSILESTTVQQTTNIAAVSTVKLLDIAAASGLPIYSATSTNYASAVQPNLVNCSSYYPSFNAYLNAGWRLIVPSRCDLTENRWAGVGYFVVNSNTVGSMISGGLFGGFADAPQDPGNLNSFVGQDMSWWASLVNAWWSGTYNDPVDLVSGNFLYDHEDINVGVGTFPQSLSFKRSYSSGMRNQNGSLGKGWAHNLQASVAVNSDGFQGMGEDSALDAVGALVEMKASLDLLSDSTRPTDKLVAAVLGQRWFGEQLTNNTVIVTRGVNGEVFVKLPDGTYNPPPGNSAKLTQNADGTYNYEFLNRAVLKFNAAGQAGTYADPSGIQVNYSYTGNLLTSVTNSLGRTLNFTYTNGRLSQVSDGTRSVSYGYDSNANLTTFTNTVGAATTFTYGQPGQLKQIFYPSFPTTAAVTNTYDTLGRVQTQTNARGKVYNYYFAGSRSAEVGPGGVTKTNYIDALGNVLQKSTPLLNWTVNTYDGHGRLVSTQLPQGNGVTYTYDDVSCASAEKRCTHNVRTMSKVGAAGSGMTPLTLSFTYESAFNKVATATDARGNVTSYTYTAQGQPLQMTSPIDASGVAPQTSYGYVAYTPTGFPTFYLPSSKSVRISSTNSTVTATSYDSTNQYVPKTSTVDSGTGTLNLTTTFTYDRVGNLTQVVGPRTDVVSSVSTAYDSERRATQVTDAVGKQTQTTYDADGRPVSVARQIGTQWLVNCSRYSATGKIVRAWGPAQTAAATTCPTESSPVPITDTAYDDLDRANQVTQYLAAGDGGNRVTQTVYNADDTVQRIDKAVGTSIAQSYVQYTYTPNGNLNSSQDAKGNLTVYAYDGFDRRTRIYYPQPSTPGSANTNDYEEYAYDANGNVSSMRKRTGDVITQTWDNLNRLTARTYPSSSDNVQFGYDLRGLRTASQYANGSHTITYVWDNAGRLINTTAGGKTLTYQYDAAGNRVQTTWPDAFYTTTSYDALNRPNAIKENGSVNLASYAYDDLSRRTTVTLGNGTTIQRSYDNQGALATLKNFLASTSEEVQYTYTRNQIRELTGITWSNNTYQWTGATTGTQTYTSDGLNRYTGLILLSYSYDSNGNLAGDGTWNYSYDLDNRLKTASKLPSTSATLAYDAEGRLRQTAVTLLLTTTTTNLLYDGQNLVAEYDSTGNTVLRKYVHGPGTDEPIVWYEGAGTTAKNWLYSDHLGSIVATANAAGARTATYSYGPYGEPNVTTGLRFRYTGQQLLGDLGLYYYKGRFYSPTLGRFLQTDPIGYKDDENLYAYVGNNPVNRTDPTGLSFVQTGSTDHRYQIGPTYLCTEGPGCTRGIALQVVDGFSLGILTIVNGAPSQGYNLLLPTNDPIQHIVDYDRYAIFNITLPGHQFFPGQVEHSITYGPGPDGVGIGIYLTTVGTGSGPRPGWNNFLGYLIFTPTHVWSVDYFQGGSSGGYP</sequence>
<dbReference type="RefSeq" id="WP_112189040.1">
    <property type="nucleotide sequence ID" value="NZ_QGAQ01000038.1"/>
</dbReference>
<accession>A0AAW4QD70</accession>
<organism evidence="6 7">
    <name type="scientific">Ralstonia pickettii</name>
    <name type="common">Burkholderia pickettii</name>
    <dbReference type="NCBI Taxonomy" id="329"/>
    <lineage>
        <taxon>Bacteria</taxon>
        <taxon>Pseudomonadati</taxon>
        <taxon>Pseudomonadota</taxon>
        <taxon>Betaproteobacteria</taxon>
        <taxon>Burkholderiales</taxon>
        <taxon>Burkholderiaceae</taxon>
        <taxon>Ralstonia</taxon>
    </lineage>
</organism>
<dbReference type="InterPro" id="IPR056823">
    <property type="entry name" value="TEN-like_YD-shell"/>
</dbReference>
<evidence type="ECO:0000313" key="6">
    <source>
        <dbReference type="EMBL" id="MBX3893367.1"/>
    </source>
</evidence>
<dbReference type="Proteomes" id="UP001199322">
    <property type="component" value="Unassembled WGS sequence"/>
</dbReference>
<protein>
    <submittedName>
        <fullName evidence="6">RHS repeat-associated core domain-containing protein</fullName>
    </submittedName>
</protein>
<dbReference type="InterPro" id="IPR050708">
    <property type="entry name" value="T6SS_VgrG/RHS"/>
</dbReference>
<evidence type="ECO:0000256" key="3">
    <source>
        <dbReference type="SAM" id="SignalP"/>
    </source>
</evidence>
<dbReference type="Pfam" id="PF20148">
    <property type="entry name" value="DUF6531"/>
    <property type="match status" value="1"/>
</dbReference>
<dbReference type="Pfam" id="PF05593">
    <property type="entry name" value="RHS_repeat"/>
    <property type="match status" value="2"/>
</dbReference>
<feature type="domain" description="DUF6531" evidence="4">
    <location>
        <begin position="783"/>
        <end position="845"/>
    </location>
</feature>
<feature type="signal peptide" evidence="3">
    <location>
        <begin position="1"/>
        <end position="21"/>
    </location>
</feature>
<dbReference type="EMBL" id="QGBI01000039">
    <property type="protein sequence ID" value="MBX3893367.1"/>
    <property type="molecule type" value="Genomic_DNA"/>
</dbReference>
<dbReference type="Gene3D" id="2.180.10.10">
    <property type="entry name" value="RHS repeat-associated core"/>
    <property type="match status" value="4"/>
</dbReference>
<name>A0AAW4QD70_RALPI</name>
<dbReference type="InterPro" id="IPR038765">
    <property type="entry name" value="Papain-like_cys_pep_sf"/>
</dbReference>
<evidence type="ECO:0000256" key="2">
    <source>
        <dbReference type="SAM" id="MobiDB-lite"/>
    </source>
</evidence>
<proteinExistence type="predicted"/>
<evidence type="ECO:0000313" key="7">
    <source>
        <dbReference type="Proteomes" id="UP001199322"/>
    </source>
</evidence>
<reference evidence="6" key="1">
    <citation type="submission" date="2018-06" db="EMBL/GenBank/DDBJ databases">
        <authorList>
            <person name="O'Rourke A."/>
        </authorList>
    </citation>
    <scope>NUCLEOTIDE SEQUENCE</scope>
    <source>
        <strain evidence="6">132550021-3</strain>
    </source>
</reference>
<comment type="caution">
    <text evidence="6">The sequence shown here is derived from an EMBL/GenBank/DDBJ whole genome shotgun (WGS) entry which is preliminary data.</text>
</comment>
<dbReference type="PANTHER" id="PTHR32305">
    <property type="match status" value="1"/>
</dbReference>
<dbReference type="SUPFAM" id="SSF54001">
    <property type="entry name" value="Cysteine proteinases"/>
    <property type="match status" value="1"/>
</dbReference>
<dbReference type="InterPro" id="IPR031325">
    <property type="entry name" value="RHS_repeat"/>
</dbReference>
<dbReference type="PANTHER" id="PTHR32305:SF15">
    <property type="entry name" value="PROTEIN RHSA-RELATED"/>
    <property type="match status" value="1"/>
</dbReference>
<keyword evidence="3" id="KW-0732">Signal</keyword>
<dbReference type="InterPro" id="IPR045351">
    <property type="entry name" value="DUF6531"/>
</dbReference>
<dbReference type="InterPro" id="IPR022385">
    <property type="entry name" value="Rhs_assc_core"/>
</dbReference>
<evidence type="ECO:0000256" key="1">
    <source>
        <dbReference type="ARBA" id="ARBA00022737"/>
    </source>
</evidence>
<feature type="domain" description="Teneurin-like YD-shell" evidence="5">
    <location>
        <begin position="1636"/>
        <end position="1906"/>
    </location>
</feature>
<feature type="domain" description="Teneurin-like YD-shell" evidence="5">
    <location>
        <begin position="963"/>
        <end position="1340"/>
    </location>
</feature>
<dbReference type="Gene3D" id="3.10.620.30">
    <property type="match status" value="1"/>
</dbReference>
<keyword evidence="1" id="KW-0677">Repeat</keyword>
<dbReference type="NCBIfam" id="TIGR03696">
    <property type="entry name" value="Rhs_assc_core"/>
    <property type="match status" value="1"/>
</dbReference>
<feature type="chain" id="PRO_5043688959" evidence="3">
    <location>
        <begin position="22"/>
        <end position="2065"/>
    </location>
</feature>
<dbReference type="Pfam" id="PF25023">
    <property type="entry name" value="TEN_YD-shell"/>
    <property type="match status" value="2"/>
</dbReference>
<dbReference type="NCBIfam" id="TIGR01643">
    <property type="entry name" value="YD_repeat_2x"/>
    <property type="match status" value="3"/>
</dbReference>
<evidence type="ECO:0000259" key="4">
    <source>
        <dbReference type="Pfam" id="PF20148"/>
    </source>
</evidence>